<dbReference type="EMBL" id="CP006577">
    <property type="protein sequence ID" value="AIG98535.1"/>
    <property type="molecule type" value="Genomic_DNA"/>
</dbReference>
<proteinExistence type="predicted"/>
<dbReference type="HOGENOM" id="CLU_2534481_0_0_2"/>
<keyword evidence="1" id="KW-1133">Transmembrane helix</keyword>
<organism evidence="2 3">
    <name type="scientific">Archaeoglobus fulgidus DSM 8774</name>
    <dbReference type="NCBI Taxonomy" id="1344584"/>
    <lineage>
        <taxon>Archaea</taxon>
        <taxon>Methanobacteriati</taxon>
        <taxon>Methanobacteriota</taxon>
        <taxon>Archaeoglobi</taxon>
        <taxon>Archaeoglobales</taxon>
        <taxon>Archaeoglobaceae</taxon>
        <taxon>Archaeoglobus</taxon>
    </lineage>
</organism>
<sequence>MREDRLFARFVEYSFFAVFAALIVSYALDKLFGTSLSPLLVFLLTLIPAIGLILILPFSSRKTAILTVAVLIEMAVALYLAFR</sequence>
<dbReference type="RefSeq" id="WP_010879021.1">
    <property type="nucleotide sequence ID" value="NZ_CP006577.1"/>
</dbReference>
<dbReference type="KEGG" id="afg:AFULGI_00017780"/>
<evidence type="ECO:0000256" key="1">
    <source>
        <dbReference type="SAM" id="Phobius"/>
    </source>
</evidence>
<keyword evidence="1" id="KW-0472">Membrane</keyword>
<feature type="transmembrane region" description="Helical" evidence="1">
    <location>
        <begin position="39"/>
        <end position="58"/>
    </location>
</feature>
<reference evidence="2 3" key="1">
    <citation type="submission" date="2013-07" db="EMBL/GenBank/DDBJ databases">
        <title>Genome of Archaeoglobus fulgidus.</title>
        <authorList>
            <person name="Fiebig A."/>
            <person name="Birkeland N.-K."/>
        </authorList>
    </citation>
    <scope>NUCLEOTIDE SEQUENCE [LARGE SCALE GENOMIC DNA]</scope>
    <source>
        <strain evidence="2 3">DSM 8774</strain>
    </source>
</reference>
<accession>A0A075WDS3</accession>
<dbReference type="GeneID" id="24795273"/>
<feature type="transmembrane region" description="Helical" evidence="1">
    <location>
        <begin position="64"/>
        <end position="82"/>
    </location>
</feature>
<name>A0A075WDS3_ARCFL</name>
<dbReference type="Proteomes" id="UP000028501">
    <property type="component" value="Chromosome"/>
</dbReference>
<dbReference type="SMR" id="A0A075WDS3"/>
<dbReference type="AlphaFoldDB" id="A0A075WDS3"/>
<evidence type="ECO:0000313" key="3">
    <source>
        <dbReference type="Proteomes" id="UP000028501"/>
    </source>
</evidence>
<gene>
    <name evidence="2" type="ORF">AFULGI_00017780</name>
</gene>
<evidence type="ECO:0000313" key="2">
    <source>
        <dbReference type="EMBL" id="AIG98535.1"/>
    </source>
</evidence>
<protein>
    <submittedName>
        <fullName evidence="2">Uncharacterized protein</fullName>
    </submittedName>
</protein>
<feature type="transmembrane region" description="Helical" evidence="1">
    <location>
        <begin position="6"/>
        <end position="27"/>
    </location>
</feature>
<keyword evidence="1" id="KW-0812">Transmembrane</keyword>